<gene>
    <name evidence="2" type="ORF">CLOSTASPAR_05363</name>
</gene>
<evidence type="ECO:0000256" key="1">
    <source>
        <dbReference type="SAM" id="MobiDB-lite"/>
    </source>
</evidence>
<sequence>MQNESRLAHFTKFSYNGSQGHGDAGRGTAVQDAAPQSFPGPTARPGERLTARRKRWLSDLNCYRRNGRTNDRIEMDAAR</sequence>
<dbReference type="EMBL" id="ACCJ01000441">
    <property type="protein sequence ID" value="EEG52577.1"/>
    <property type="molecule type" value="Genomic_DNA"/>
</dbReference>
<name>C0D7W6_9FIRM</name>
<organism evidence="2 3">
    <name type="scientific">[Clostridium] asparagiforme DSM 15981</name>
    <dbReference type="NCBI Taxonomy" id="518636"/>
    <lineage>
        <taxon>Bacteria</taxon>
        <taxon>Bacillati</taxon>
        <taxon>Bacillota</taxon>
        <taxon>Clostridia</taxon>
        <taxon>Lachnospirales</taxon>
        <taxon>Lachnospiraceae</taxon>
        <taxon>Enterocloster</taxon>
    </lineage>
</organism>
<feature type="region of interest" description="Disordered" evidence="1">
    <location>
        <begin position="1"/>
        <end position="51"/>
    </location>
</feature>
<evidence type="ECO:0000313" key="2">
    <source>
        <dbReference type="EMBL" id="EEG52577.1"/>
    </source>
</evidence>
<comment type="caution">
    <text evidence="2">The sequence shown here is derived from an EMBL/GenBank/DDBJ whole genome shotgun (WGS) entry which is preliminary data.</text>
</comment>
<accession>C0D7W6</accession>
<protein>
    <submittedName>
        <fullName evidence="2">Uncharacterized protein</fullName>
    </submittedName>
</protein>
<evidence type="ECO:0000313" key="3">
    <source>
        <dbReference type="Proteomes" id="UP000004756"/>
    </source>
</evidence>
<reference evidence="2 3" key="1">
    <citation type="submission" date="2009-02" db="EMBL/GenBank/DDBJ databases">
        <title>Draft genome sequence of Clostridium asparagiforme (DSM 15981).</title>
        <authorList>
            <person name="Sudarsanam P."/>
            <person name="Ley R."/>
            <person name="Guruge J."/>
            <person name="Turnbaugh P.J."/>
            <person name="Mahowald M."/>
            <person name="Liep D."/>
            <person name="Gordon J."/>
        </authorList>
    </citation>
    <scope>NUCLEOTIDE SEQUENCE [LARGE SCALE GENOMIC DNA]</scope>
    <source>
        <strain evidence="2 3">DSM 15981</strain>
    </source>
</reference>
<keyword evidence="3" id="KW-1185">Reference proteome</keyword>
<dbReference type="AlphaFoldDB" id="C0D7W6"/>
<dbReference type="Proteomes" id="UP000004756">
    <property type="component" value="Unassembled WGS sequence"/>
</dbReference>
<dbReference type="HOGENOM" id="CLU_2599742_0_0_9"/>
<proteinExistence type="predicted"/>